<evidence type="ECO:0000256" key="3">
    <source>
        <dbReference type="ARBA" id="ARBA00023054"/>
    </source>
</evidence>
<dbReference type="PANTHER" id="PTHR18921">
    <property type="entry name" value="MYOSIN HEAVY CHAIN - RELATED"/>
    <property type="match status" value="1"/>
</dbReference>
<name>A0A6G1G901_9PEZI</name>
<dbReference type="GeneID" id="54419622"/>
<dbReference type="EMBL" id="ML975153">
    <property type="protein sequence ID" value="KAF1814406.1"/>
    <property type="molecule type" value="Genomic_DNA"/>
</dbReference>
<reference evidence="9" key="2">
    <citation type="submission" date="2020-04" db="EMBL/GenBank/DDBJ databases">
        <authorList>
            <consortium name="NCBI Genome Project"/>
        </authorList>
    </citation>
    <scope>NUCLEOTIDE SEQUENCE</scope>
    <source>
        <strain evidence="9">CBS 781.70</strain>
    </source>
</reference>
<feature type="compositionally biased region" description="Basic and acidic residues" evidence="5">
    <location>
        <begin position="217"/>
        <end position="241"/>
    </location>
</feature>
<feature type="domain" description="GRIP" evidence="6">
    <location>
        <begin position="423"/>
        <end position="474"/>
    </location>
</feature>
<dbReference type="RefSeq" id="XP_033536037.1">
    <property type="nucleotide sequence ID" value="XM_033679052.1"/>
</dbReference>
<feature type="compositionally biased region" description="Polar residues" evidence="5">
    <location>
        <begin position="491"/>
        <end position="509"/>
    </location>
</feature>
<evidence type="ECO:0000256" key="2">
    <source>
        <dbReference type="ARBA" id="ARBA00023034"/>
    </source>
</evidence>
<feature type="region of interest" description="Disordered" evidence="5">
    <location>
        <begin position="470"/>
        <end position="553"/>
    </location>
</feature>
<reference evidence="9" key="3">
    <citation type="submission" date="2025-04" db="UniProtKB">
        <authorList>
            <consortium name="RefSeq"/>
        </authorList>
    </citation>
    <scope>IDENTIFICATION</scope>
    <source>
        <strain evidence="9">CBS 781.70</strain>
    </source>
</reference>
<dbReference type="InterPro" id="IPR000237">
    <property type="entry name" value="GRIP_dom"/>
</dbReference>
<feature type="coiled-coil region" evidence="4">
    <location>
        <begin position="282"/>
        <end position="384"/>
    </location>
</feature>
<comment type="subcellular location">
    <subcellularLocation>
        <location evidence="1">Golgi apparatus</location>
    </subcellularLocation>
</comment>
<evidence type="ECO:0000256" key="4">
    <source>
        <dbReference type="SAM" id="Coils"/>
    </source>
</evidence>
<dbReference type="AlphaFoldDB" id="A0A6G1G901"/>
<dbReference type="GO" id="GO:0005794">
    <property type="term" value="C:Golgi apparatus"/>
    <property type="evidence" value="ECO:0007669"/>
    <property type="project" value="UniProtKB-SubCell"/>
</dbReference>
<proteinExistence type="predicted"/>
<gene>
    <name evidence="7 9" type="ORF">P152DRAFT_456660</name>
</gene>
<dbReference type="Pfam" id="PF10375">
    <property type="entry name" value="GRAB"/>
    <property type="match status" value="1"/>
</dbReference>
<feature type="region of interest" description="Disordered" evidence="5">
    <location>
        <begin position="203"/>
        <end position="242"/>
    </location>
</feature>
<reference evidence="7 9" key="1">
    <citation type="submission" date="2020-01" db="EMBL/GenBank/DDBJ databases">
        <authorList>
            <consortium name="DOE Joint Genome Institute"/>
            <person name="Haridas S."/>
            <person name="Albert R."/>
            <person name="Binder M."/>
            <person name="Bloem J."/>
            <person name="Labutti K."/>
            <person name="Salamov A."/>
            <person name="Andreopoulos B."/>
            <person name="Baker S.E."/>
            <person name="Barry K."/>
            <person name="Bills G."/>
            <person name="Bluhm B.H."/>
            <person name="Cannon C."/>
            <person name="Castanera R."/>
            <person name="Culley D.E."/>
            <person name="Daum C."/>
            <person name="Ezra D."/>
            <person name="Gonzalez J.B."/>
            <person name="Henrissat B."/>
            <person name="Kuo A."/>
            <person name="Liang C."/>
            <person name="Lipzen A."/>
            <person name="Lutzoni F."/>
            <person name="Magnuson J."/>
            <person name="Mondo S."/>
            <person name="Nolan M."/>
            <person name="Ohm R."/>
            <person name="Pangilinan J."/>
            <person name="Park H.-J."/>
            <person name="Ramirez L."/>
            <person name="Alfaro M."/>
            <person name="Sun H."/>
            <person name="Tritt A."/>
            <person name="Yoshinaga Y."/>
            <person name="Zwiers L.-H."/>
            <person name="Turgeon B.G."/>
            <person name="Goodwin S.B."/>
            <person name="Spatafora J.W."/>
            <person name="Crous P.W."/>
            <person name="Grigoriev I.V."/>
        </authorList>
    </citation>
    <scope>NUCLEOTIDE SEQUENCE</scope>
    <source>
        <strain evidence="7 9">CBS 781.70</strain>
    </source>
</reference>
<keyword evidence="3 4" id="KW-0175">Coiled coil</keyword>
<evidence type="ECO:0000259" key="6">
    <source>
        <dbReference type="PROSITE" id="PS50913"/>
    </source>
</evidence>
<sequence>MSDPVQSTGPNPKSKKKNKKKKGGGPKPGNQDNAAIDGHANKAPEFLEPDDEDTGPPGSPADTPIDVNGDSEEKLPPSGDPVQPSDTVIPTELSNGLHTHTTKATESGEDDTESRLEAMARERDDLKAMVADLRESLESIHKKHEEDLGGIREELEESQSAREHAESQYQKLLGKVNTIRSQLTERLKGDAEELAQAQEKIKELEERNEELESSADGFREDLQTASNDNKRQSEEIADLRNRASLSQQNWIKERDELISREAYAREEFETARQAMLDWEILATEERSKKESLADRVGELEEQLGTQREAYDRAAADRDSQSQTVESLQRALKDIQEARKKELREMVEQSETQLGALRKQHELAEEEAKVAKQELDRTTKELERATPFEKEVKEKNLLIGKLRHEAVILNDHLTKALRFLKQRKPEDMVDRQLVTNHFLQFLALDRSDPKKFQVLQLTAAILCWDDEQRERAGLSRPGASNSTLRVPMSPFRRTSSIPSLTDASLQGTHSPSKESLAELWSDFLEREAQEGSNRSRRPSTAHNSPASEKPPPGL</sequence>
<dbReference type="GO" id="GO:0007030">
    <property type="term" value="P:Golgi organization"/>
    <property type="evidence" value="ECO:0007669"/>
    <property type="project" value="TreeGrafter"/>
</dbReference>
<keyword evidence="8" id="KW-1185">Reference proteome</keyword>
<feature type="compositionally biased region" description="Polar residues" evidence="5">
    <location>
        <begin position="84"/>
        <end position="105"/>
    </location>
</feature>
<dbReference type="PROSITE" id="PS50913">
    <property type="entry name" value="GRIP"/>
    <property type="match status" value="1"/>
</dbReference>
<dbReference type="InterPro" id="IPR019459">
    <property type="entry name" value="GRAB"/>
</dbReference>
<feature type="compositionally biased region" description="Basic residues" evidence="5">
    <location>
        <begin position="13"/>
        <end position="24"/>
    </location>
</feature>
<dbReference type="PANTHER" id="PTHR18921:SF2">
    <property type="entry name" value="THYROID RECEPTOR-INTERACTING PROTEIN 11"/>
    <property type="match status" value="1"/>
</dbReference>
<evidence type="ECO:0000256" key="1">
    <source>
        <dbReference type="ARBA" id="ARBA00004555"/>
    </source>
</evidence>
<accession>A0A6G1G901</accession>
<feature type="compositionally biased region" description="Basic and acidic residues" evidence="5">
    <location>
        <begin position="113"/>
        <end position="122"/>
    </location>
</feature>
<evidence type="ECO:0000313" key="8">
    <source>
        <dbReference type="Proteomes" id="UP000504638"/>
    </source>
</evidence>
<dbReference type="OrthoDB" id="425925at2759"/>
<organism evidence="7">
    <name type="scientific">Eremomyces bilateralis CBS 781.70</name>
    <dbReference type="NCBI Taxonomy" id="1392243"/>
    <lineage>
        <taxon>Eukaryota</taxon>
        <taxon>Fungi</taxon>
        <taxon>Dikarya</taxon>
        <taxon>Ascomycota</taxon>
        <taxon>Pezizomycotina</taxon>
        <taxon>Dothideomycetes</taxon>
        <taxon>Dothideomycetes incertae sedis</taxon>
        <taxon>Eremomycetales</taxon>
        <taxon>Eremomycetaceae</taxon>
        <taxon>Eremomyces</taxon>
    </lineage>
</organism>
<evidence type="ECO:0000313" key="7">
    <source>
        <dbReference type="EMBL" id="KAF1814406.1"/>
    </source>
</evidence>
<protein>
    <submittedName>
        <fullName evidence="7 9">Golgi matrix protein</fullName>
    </submittedName>
</protein>
<keyword evidence="2" id="KW-0333">Golgi apparatus</keyword>
<dbReference type="Proteomes" id="UP000504638">
    <property type="component" value="Unplaced"/>
</dbReference>
<feature type="region of interest" description="Disordered" evidence="5">
    <location>
        <begin position="1"/>
        <end position="122"/>
    </location>
</feature>
<dbReference type="GO" id="GO:0006888">
    <property type="term" value="P:endoplasmic reticulum to Golgi vesicle-mediated transport"/>
    <property type="evidence" value="ECO:0007669"/>
    <property type="project" value="TreeGrafter"/>
</dbReference>
<evidence type="ECO:0000313" key="9">
    <source>
        <dbReference type="RefSeq" id="XP_033536037.1"/>
    </source>
</evidence>
<feature type="compositionally biased region" description="Basic and acidic residues" evidence="5">
    <location>
        <begin position="144"/>
        <end position="166"/>
    </location>
</feature>
<feature type="region of interest" description="Disordered" evidence="5">
    <location>
        <begin position="144"/>
        <end position="168"/>
    </location>
</feature>
<dbReference type="Gene3D" id="1.10.287.1490">
    <property type="match status" value="1"/>
</dbReference>
<dbReference type="GO" id="GO:0031267">
    <property type="term" value="F:small GTPase binding"/>
    <property type="evidence" value="ECO:0007669"/>
    <property type="project" value="TreeGrafter"/>
</dbReference>
<evidence type="ECO:0000256" key="5">
    <source>
        <dbReference type="SAM" id="MobiDB-lite"/>
    </source>
</evidence>